<dbReference type="SMART" id="SM00849">
    <property type="entry name" value="Lactamase_B"/>
    <property type="match status" value="1"/>
</dbReference>
<dbReference type="InterPro" id="IPR036866">
    <property type="entry name" value="RibonucZ/Hydroxyglut_hydro"/>
</dbReference>
<dbReference type="AlphaFoldDB" id="A0A1N7DKW0"/>
<dbReference type="SUPFAM" id="SSF52821">
    <property type="entry name" value="Rhodanese/Cell cycle control phosphatase"/>
    <property type="match status" value="1"/>
</dbReference>
<reference evidence="4" key="1">
    <citation type="submission" date="2017-01" db="EMBL/GenBank/DDBJ databases">
        <authorList>
            <person name="Varghese N."/>
            <person name="Submissions S."/>
        </authorList>
    </citation>
    <scope>NUCLEOTIDE SEQUENCE [LARGE SCALE GENOMIC DNA]</scope>
    <source>
        <strain evidence="4">type strain: HArc-</strain>
    </source>
</reference>
<dbReference type="InterPro" id="IPR036873">
    <property type="entry name" value="Rhodanese-like_dom_sf"/>
</dbReference>
<dbReference type="GO" id="GO:0050313">
    <property type="term" value="F:sulfur dioxygenase activity"/>
    <property type="evidence" value="ECO:0007669"/>
    <property type="project" value="InterPro"/>
</dbReference>
<feature type="domain" description="Rhodanese" evidence="2">
    <location>
        <begin position="36"/>
        <end position="129"/>
    </location>
</feature>
<name>A0A1N7DKW0_9EURY</name>
<protein>
    <submittedName>
        <fullName evidence="3">Glyoxylase, beta-lactamase superfamily II</fullName>
    </submittedName>
</protein>
<dbReference type="Pfam" id="PF00581">
    <property type="entry name" value="Rhodanese"/>
    <property type="match status" value="1"/>
</dbReference>
<dbReference type="CDD" id="cd07724">
    <property type="entry name" value="POD-like_MBL-fold"/>
    <property type="match status" value="1"/>
</dbReference>
<organism evidence="3 4">
    <name type="scientific">Natronorubrum thiooxidans</name>
    <dbReference type="NCBI Taxonomy" id="308853"/>
    <lineage>
        <taxon>Archaea</taxon>
        <taxon>Methanobacteriati</taxon>
        <taxon>Methanobacteriota</taxon>
        <taxon>Stenosarchaea group</taxon>
        <taxon>Halobacteria</taxon>
        <taxon>Halobacteriales</taxon>
        <taxon>Natrialbaceae</taxon>
        <taxon>Natronorubrum</taxon>
    </lineage>
</organism>
<keyword evidence="4" id="KW-1185">Reference proteome</keyword>
<dbReference type="Gene3D" id="3.60.15.10">
    <property type="entry name" value="Ribonuclease Z/Hydroxyacylglutathione hydrolase-like"/>
    <property type="match status" value="1"/>
</dbReference>
<dbReference type="InterPro" id="IPR051682">
    <property type="entry name" value="Mito_Persulfide_Diox"/>
</dbReference>
<evidence type="ECO:0000313" key="3">
    <source>
        <dbReference type="EMBL" id="SIR76509.1"/>
    </source>
</evidence>
<dbReference type="Proteomes" id="UP000185936">
    <property type="component" value="Unassembled WGS sequence"/>
</dbReference>
<dbReference type="PROSITE" id="PS50206">
    <property type="entry name" value="RHODANESE_3"/>
    <property type="match status" value="1"/>
</dbReference>
<proteinExistence type="predicted"/>
<dbReference type="GO" id="GO:0006749">
    <property type="term" value="P:glutathione metabolic process"/>
    <property type="evidence" value="ECO:0007669"/>
    <property type="project" value="InterPro"/>
</dbReference>
<keyword evidence="1" id="KW-0479">Metal-binding</keyword>
<gene>
    <name evidence="3" type="ORF">SAMN05421752_102336</name>
</gene>
<sequence>MAGSFIIVLCVVLSDMSKTEGVDPTIAPDEVAARRDDDDLFILDVRNEDDYDEWHVEGSYNLPIYDQLLEGDVSELEASLEEFPDDEEIAIVCVAGITSATAADVLRDHGHDARSMADGMNGWGRVHVTYDVDSVDGVTQVVRPGTGCISYLVADGDEAVVVDPSMYVDQYRRVADDQGVEIVGVVDTHAHADHVSGGRPMADEFDVPYYLHDADGGDLEGYASIADGDSIAVGDRDLEVLHTPGHTPGSVSLRIGDGLLSGDTLFIRSVGRPDLEGTDEADVREGARALFESLDRLADLPDELVVLPGHFSDEEIRPLATTLGELEATNDLFGMDDRDAFVQTIVDGLSDEPANYNQIKAINWGKEPLTDDAAELELGPNNCAAN</sequence>
<dbReference type="GO" id="GO:0046872">
    <property type="term" value="F:metal ion binding"/>
    <property type="evidence" value="ECO:0007669"/>
    <property type="project" value="UniProtKB-KW"/>
</dbReference>
<accession>A0A1N7DKW0</accession>
<dbReference type="GO" id="GO:0070813">
    <property type="term" value="P:hydrogen sulfide metabolic process"/>
    <property type="evidence" value="ECO:0007669"/>
    <property type="project" value="TreeGrafter"/>
</dbReference>
<dbReference type="STRING" id="308853.SAMN05421752_102336"/>
<dbReference type="SUPFAM" id="SSF56281">
    <property type="entry name" value="Metallo-hydrolase/oxidoreductase"/>
    <property type="match status" value="1"/>
</dbReference>
<dbReference type="PANTHER" id="PTHR43084:SF1">
    <property type="entry name" value="PERSULFIDE DIOXYGENASE ETHE1, MITOCHONDRIAL"/>
    <property type="match status" value="1"/>
</dbReference>
<dbReference type="InterPro" id="IPR044528">
    <property type="entry name" value="POD-like_MBL-fold"/>
</dbReference>
<evidence type="ECO:0000313" key="4">
    <source>
        <dbReference type="Proteomes" id="UP000185936"/>
    </source>
</evidence>
<dbReference type="Pfam" id="PF00753">
    <property type="entry name" value="Lactamase_B"/>
    <property type="match status" value="1"/>
</dbReference>
<dbReference type="EMBL" id="FTNR01000002">
    <property type="protein sequence ID" value="SIR76509.1"/>
    <property type="molecule type" value="Genomic_DNA"/>
</dbReference>
<dbReference type="PANTHER" id="PTHR43084">
    <property type="entry name" value="PERSULFIDE DIOXYGENASE ETHE1"/>
    <property type="match status" value="1"/>
</dbReference>
<dbReference type="SMART" id="SM00450">
    <property type="entry name" value="RHOD"/>
    <property type="match status" value="1"/>
</dbReference>
<dbReference type="Gene3D" id="3.40.250.10">
    <property type="entry name" value="Rhodanese-like domain"/>
    <property type="match status" value="1"/>
</dbReference>
<evidence type="ECO:0000256" key="1">
    <source>
        <dbReference type="ARBA" id="ARBA00022723"/>
    </source>
</evidence>
<dbReference type="InterPro" id="IPR001763">
    <property type="entry name" value="Rhodanese-like_dom"/>
</dbReference>
<dbReference type="InterPro" id="IPR001279">
    <property type="entry name" value="Metallo-B-lactamas"/>
</dbReference>
<evidence type="ECO:0000259" key="2">
    <source>
        <dbReference type="PROSITE" id="PS50206"/>
    </source>
</evidence>